<gene>
    <name evidence="1" type="ORF">KAM621c_43770</name>
</gene>
<name>A0AAD1L8E1_CITBR</name>
<dbReference type="EMBL" id="AP026382">
    <property type="protein sequence ID" value="BDN99272.1"/>
    <property type="molecule type" value="Genomic_DNA"/>
</dbReference>
<evidence type="ECO:0000313" key="2">
    <source>
        <dbReference type="Proteomes" id="UP001058317"/>
    </source>
</evidence>
<reference evidence="1" key="1">
    <citation type="submission" date="2022-07" db="EMBL/GenBank/DDBJ databases">
        <title>Complete genome sequence of carbapenem-resistant Citrobacter spp. in Japan.</title>
        <authorList>
            <person name="Maehana S."/>
            <person name="Suzuki M."/>
            <person name="Kitasato H."/>
        </authorList>
    </citation>
    <scope>NUCLEOTIDE SEQUENCE</scope>
    <source>
        <strain evidence="1">KAM621</strain>
    </source>
</reference>
<organism evidence="1 2">
    <name type="scientific">Citrobacter braakii</name>
    <dbReference type="NCBI Taxonomy" id="57706"/>
    <lineage>
        <taxon>Bacteria</taxon>
        <taxon>Pseudomonadati</taxon>
        <taxon>Pseudomonadota</taxon>
        <taxon>Gammaproteobacteria</taxon>
        <taxon>Enterobacterales</taxon>
        <taxon>Enterobacteriaceae</taxon>
        <taxon>Citrobacter</taxon>
        <taxon>Citrobacter freundii complex</taxon>
    </lineage>
</organism>
<proteinExistence type="predicted"/>
<protein>
    <submittedName>
        <fullName evidence="1">Uncharacterized protein</fullName>
    </submittedName>
</protein>
<dbReference type="Proteomes" id="UP001058317">
    <property type="component" value="Chromosome"/>
</dbReference>
<sequence length="122" mass="14232">MQRLNSFDLRYWPDIAGIIRSLGMEEVEVTFRDEATEAIINARRPSQTDFFRALFDNISNQKTGDYYALSRSFKLSDTALATICNITRDLPPDELVDAAYVKRTRHRLTGRLFFRSLRVTRH</sequence>
<dbReference type="AlphaFoldDB" id="A0AAD1L8E1"/>
<accession>A0AAD1L8E1</accession>
<dbReference type="RefSeq" id="WP_009652475.1">
    <property type="nucleotide sequence ID" value="NZ_AP026382.1"/>
</dbReference>
<evidence type="ECO:0000313" key="1">
    <source>
        <dbReference type="EMBL" id="BDN99272.1"/>
    </source>
</evidence>